<gene>
    <name evidence="3" type="ordered locus">Glov_1819</name>
</gene>
<feature type="domain" description="Lipoyl-binding" evidence="2">
    <location>
        <begin position="53"/>
        <end position="129"/>
    </location>
</feature>
<keyword evidence="1" id="KW-0092">Biotin</keyword>
<dbReference type="Proteomes" id="UP000002420">
    <property type="component" value="Chromosome"/>
</dbReference>
<dbReference type="PROSITE" id="PS00188">
    <property type="entry name" value="BIOTIN"/>
    <property type="match status" value="1"/>
</dbReference>
<accession>B3EBE1</accession>
<protein>
    <submittedName>
        <fullName evidence="3">Biotin/lipoyl attachment domain-containing protein</fullName>
    </submittedName>
</protein>
<dbReference type="STRING" id="398767.Glov_1819"/>
<sequence length="133" mass="13933">MKKLRITLEGKAYEVTVELLEDSVSSAVQPLPQPPVQVPPLSVSFPAGKPGSTAPVGEGCVAVCCPMAGKVFKCLVKPGDQVTHNQVVIVLDAMKMETPVVAPVAGVVRTVLFKEGDSVDEGDCLLQIEGLAH</sequence>
<dbReference type="PANTHER" id="PTHR45266:SF3">
    <property type="entry name" value="OXALOACETATE DECARBOXYLASE ALPHA CHAIN"/>
    <property type="match status" value="1"/>
</dbReference>
<evidence type="ECO:0000256" key="1">
    <source>
        <dbReference type="ARBA" id="ARBA00023267"/>
    </source>
</evidence>
<dbReference type="InterPro" id="IPR011053">
    <property type="entry name" value="Single_hybrid_motif"/>
</dbReference>
<dbReference type="Pfam" id="PF00364">
    <property type="entry name" value="Biotin_lipoyl"/>
    <property type="match status" value="1"/>
</dbReference>
<dbReference type="FunFam" id="2.40.50.100:FF:000003">
    <property type="entry name" value="Acetyl-CoA carboxylase biotin carboxyl carrier protein"/>
    <property type="match status" value="1"/>
</dbReference>
<dbReference type="SUPFAM" id="SSF51230">
    <property type="entry name" value="Single hybrid motif"/>
    <property type="match status" value="1"/>
</dbReference>
<dbReference type="HOGENOM" id="CLU_016733_5_2_7"/>
<dbReference type="KEGG" id="glo:Glov_1819"/>
<dbReference type="eggNOG" id="COG0511">
    <property type="taxonomic scope" value="Bacteria"/>
</dbReference>
<dbReference type="CDD" id="cd06850">
    <property type="entry name" value="biotinyl_domain"/>
    <property type="match status" value="1"/>
</dbReference>
<keyword evidence="4" id="KW-1185">Reference proteome</keyword>
<dbReference type="InterPro" id="IPR000089">
    <property type="entry name" value="Biotin_lipoyl"/>
</dbReference>
<evidence type="ECO:0000313" key="4">
    <source>
        <dbReference type="Proteomes" id="UP000002420"/>
    </source>
</evidence>
<evidence type="ECO:0000259" key="2">
    <source>
        <dbReference type="PROSITE" id="PS50968"/>
    </source>
</evidence>
<dbReference type="InterPro" id="IPR001882">
    <property type="entry name" value="Biotin_BS"/>
</dbReference>
<dbReference type="PANTHER" id="PTHR45266">
    <property type="entry name" value="OXALOACETATE DECARBOXYLASE ALPHA CHAIN"/>
    <property type="match status" value="1"/>
</dbReference>
<proteinExistence type="predicted"/>
<reference evidence="3 4" key="1">
    <citation type="submission" date="2008-05" db="EMBL/GenBank/DDBJ databases">
        <title>Complete sequence of chromosome of Geobacter lovleyi SZ.</title>
        <authorList>
            <consortium name="US DOE Joint Genome Institute"/>
            <person name="Lucas S."/>
            <person name="Copeland A."/>
            <person name="Lapidus A."/>
            <person name="Glavina del Rio T."/>
            <person name="Dalin E."/>
            <person name="Tice H."/>
            <person name="Bruce D."/>
            <person name="Goodwin L."/>
            <person name="Pitluck S."/>
            <person name="Chertkov O."/>
            <person name="Meincke L."/>
            <person name="Brettin T."/>
            <person name="Detter J.C."/>
            <person name="Han C."/>
            <person name="Tapia R."/>
            <person name="Kuske C.R."/>
            <person name="Schmutz J."/>
            <person name="Larimer F."/>
            <person name="Land M."/>
            <person name="Hauser L."/>
            <person name="Kyrpides N."/>
            <person name="Mikhailova N."/>
            <person name="Sung Y."/>
            <person name="Fletcher K.E."/>
            <person name="Ritalahti K.M."/>
            <person name="Loeffler F.E."/>
            <person name="Richardson P."/>
        </authorList>
    </citation>
    <scope>NUCLEOTIDE SEQUENCE [LARGE SCALE GENOMIC DNA]</scope>
    <source>
        <strain evidence="4">ATCC BAA-1151 / DSM 17278 / SZ</strain>
    </source>
</reference>
<name>B3EBE1_TRIL1</name>
<organism evidence="3 4">
    <name type="scientific">Trichlorobacter lovleyi (strain ATCC BAA-1151 / DSM 17278 / SZ)</name>
    <name type="common">Geobacter lovleyi</name>
    <dbReference type="NCBI Taxonomy" id="398767"/>
    <lineage>
        <taxon>Bacteria</taxon>
        <taxon>Pseudomonadati</taxon>
        <taxon>Thermodesulfobacteriota</taxon>
        <taxon>Desulfuromonadia</taxon>
        <taxon>Geobacterales</taxon>
        <taxon>Geobacteraceae</taxon>
        <taxon>Trichlorobacter</taxon>
    </lineage>
</organism>
<dbReference type="OrthoDB" id="9812676at2"/>
<dbReference type="Gene3D" id="2.40.50.100">
    <property type="match status" value="1"/>
</dbReference>
<dbReference type="EMBL" id="CP001089">
    <property type="protein sequence ID" value="ACD95535.1"/>
    <property type="molecule type" value="Genomic_DNA"/>
</dbReference>
<dbReference type="InterPro" id="IPR050709">
    <property type="entry name" value="Biotin_Carboxyl_Carrier/Decarb"/>
</dbReference>
<dbReference type="PROSITE" id="PS50968">
    <property type="entry name" value="BIOTINYL_LIPOYL"/>
    <property type="match status" value="1"/>
</dbReference>
<dbReference type="RefSeq" id="WP_012469874.1">
    <property type="nucleotide sequence ID" value="NC_010814.1"/>
</dbReference>
<dbReference type="AlphaFoldDB" id="B3EBE1"/>
<evidence type="ECO:0000313" key="3">
    <source>
        <dbReference type="EMBL" id="ACD95535.1"/>
    </source>
</evidence>